<keyword evidence="1" id="KW-0812">Transmembrane</keyword>
<proteinExistence type="predicted"/>
<feature type="transmembrane region" description="Helical" evidence="1">
    <location>
        <begin position="6"/>
        <end position="25"/>
    </location>
</feature>
<gene>
    <name evidence="2" type="ORF">BN11_1370011</name>
</gene>
<comment type="caution">
    <text evidence="2">The sequence shown here is derived from an EMBL/GenBank/DDBJ whole genome shotgun (WGS) entry which is preliminary data.</text>
</comment>
<feature type="transmembrane region" description="Helical" evidence="1">
    <location>
        <begin position="87"/>
        <end position="109"/>
    </location>
</feature>
<evidence type="ECO:0000313" key="3">
    <source>
        <dbReference type="Proteomes" id="UP000035763"/>
    </source>
</evidence>
<evidence type="ECO:0000313" key="2">
    <source>
        <dbReference type="EMBL" id="CCH72137.1"/>
    </source>
</evidence>
<dbReference type="AlphaFoldDB" id="W6JTK0"/>
<organism evidence="2 3">
    <name type="scientific">Nostocoides australiense Ben110</name>
    <dbReference type="NCBI Taxonomy" id="1193182"/>
    <lineage>
        <taxon>Bacteria</taxon>
        <taxon>Bacillati</taxon>
        <taxon>Actinomycetota</taxon>
        <taxon>Actinomycetes</taxon>
        <taxon>Micrococcales</taxon>
        <taxon>Intrasporangiaceae</taxon>
        <taxon>Nostocoides</taxon>
    </lineage>
</organism>
<keyword evidence="1" id="KW-1133">Transmembrane helix</keyword>
<accession>W6JTK0</accession>
<evidence type="ECO:0000256" key="1">
    <source>
        <dbReference type="SAM" id="Phobius"/>
    </source>
</evidence>
<keyword evidence="1" id="KW-0472">Membrane</keyword>
<sequence length="112" mass="11950">MPLPRLLVWVALIASLVVNVVLLFMPSRGGEPLFPYDDKVIHCVLFGVPAYLGLRAGLKPAVWLPAMAGWAVLSEILQAHLTATRSGSVWDCCADLVGIGIAVLLGAGFRAR</sequence>
<reference evidence="2 3" key="1">
    <citation type="journal article" date="2013" name="ISME J.">
        <title>A metabolic model for members of the genus Tetrasphaera involved in enhanced biological phosphorus removal.</title>
        <authorList>
            <person name="Kristiansen R."/>
            <person name="Nguyen H.T.T."/>
            <person name="Saunders A.M."/>
            <person name="Nielsen J.L."/>
            <person name="Wimmer R."/>
            <person name="Le V.Q."/>
            <person name="McIlroy S.J."/>
            <person name="Petrovski S."/>
            <person name="Seviour R.J."/>
            <person name="Calteau A."/>
            <person name="Nielsen K.L."/>
            <person name="Nielsen P.H."/>
        </authorList>
    </citation>
    <scope>NUCLEOTIDE SEQUENCE [LARGE SCALE GENOMIC DNA]</scope>
    <source>
        <strain evidence="2 3">Ben110</strain>
    </source>
</reference>
<keyword evidence="3" id="KW-1185">Reference proteome</keyword>
<dbReference type="Proteomes" id="UP000035763">
    <property type="component" value="Unassembled WGS sequence"/>
</dbReference>
<dbReference type="STRING" id="1193182.BN11_1370011"/>
<evidence type="ECO:0008006" key="4">
    <source>
        <dbReference type="Google" id="ProtNLM"/>
    </source>
</evidence>
<protein>
    <recommendedName>
        <fullName evidence="4">VanZ-like domain-containing protein</fullName>
    </recommendedName>
</protein>
<name>W6JTK0_9MICO</name>
<dbReference type="EMBL" id="CAJA01000043">
    <property type="protein sequence ID" value="CCH72137.1"/>
    <property type="molecule type" value="Genomic_DNA"/>
</dbReference>